<keyword evidence="2" id="KW-1185">Reference proteome</keyword>
<organism evidence="1 2">
    <name type="scientific">Roseivirga spongicola</name>
    <dbReference type="NCBI Taxonomy" id="333140"/>
    <lineage>
        <taxon>Bacteria</taxon>
        <taxon>Pseudomonadati</taxon>
        <taxon>Bacteroidota</taxon>
        <taxon>Cytophagia</taxon>
        <taxon>Cytophagales</taxon>
        <taxon>Roseivirgaceae</taxon>
        <taxon>Roseivirga</taxon>
    </lineage>
</organism>
<evidence type="ECO:0000313" key="2">
    <source>
        <dbReference type="Proteomes" id="UP000075606"/>
    </source>
</evidence>
<sequence length="254" mass="29372">MENWRVLIGAMKRLAILIMMMLASLAQAQKVDTIRMGHRFKQFKNLELGTVTDAVYNEMGGKLNASIKKRTTEIVKINGSEFVKITHEWNSPNEQWSGKFEYLCEPFTMKPVQHIRETKMQGLEAFSFSNNSISGLDSAQNNKQKDFRLEMAEPTYNWEVDLETYSLLPMSEGKTFVMNFYHPGSPTPPAFYNLKVEGSDKLTLANGETLDCWVIFTDYGGTQPTRFWYTKKGQNFVKMEGQYNQVKIYKTRLY</sequence>
<name>A0A150XGC3_9BACT</name>
<dbReference type="STRING" id="333140.AWW68_03110"/>
<dbReference type="InterPro" id="IPR021457">
    <property type="entry name" value="DUF3108"/>
</dbReference>
<dbReference type="EMBL" id="LRPC01000001">
    <property type="protein sequence ID" value="KYG77771.1"/>
    <property type="molecule type" value="Genomic_DNA"/>
</dbReference>
<evidence type="ECO:0008006" key="3">
    <source>
        <dbReference type="Google" id="ProtNLM"/>
    </source>
</evidence>
<proteinExistence type="predicted"/>
<reference evidence="1 2" key="1">
    <citation type="submission" date="2016-01" db="EMBL/GenBank/DDBJ databases">
        <title>Genome sequencing of Roseivirga spongicola UST030701-084.</title>
        <authorList>
            <person name="Selvaratnam C."/>
            <person name="Thevarajoo S."/>
            <person name="Goh K.M."/>
            <person name="Ee R."/>
            <person name="Chan K.-G."/>
            <person name="Chong C.S."/>
        </authorList>
    </citation>
    <scope>NUCLEOTIDE SEQUENCE [LARGE SCALE GENOMIC DNA]</scope>
    <source>
        <strain evidence="1 2">UST030701-084</strain>
    </source>
</reference>
<evidence type="ECO:0000313" key="1">
    <source>
        <dbReference type="EMBL" id="KYG77771.1"/>
    </source>
</evidence>
<dbReference type="AlphaFoldDB" id="A0A150XGC3"/>
<dbReference type="Proteomes" id="UP000075606">
    <property type="component" value="Unassembled WGS sequence"/>
</dbReference>
<protein>
    <recommendedName>
        <fullName evidence="3">DUF3108 domain-containing protein</fullName>
    </recommendedName>
</protein>
<accession>A0A150XGC3</accession>
<dbReference type="Pfam" id="PF11306">
    <property type="entry name" value="DUF3108"/>
    <property type="match status" value="1"/>
</dbReference>
<comment type="caution">
    <text evidence="1">The sequence shown here is derived from an EMBL/GenBank/DDBJ whole genome shotgun (WGS) entry which is preliminary data.</text>
</comment>
<gene>
    <name evidence="1" type="ORF">AWW68_03110</name>
</gene>